<reference evidence="2 3" key="1">
    <citation type="submission" date="2014-04" db="EMBL/GenBank/DDBJ databases">
        <authorList>
            <consortium name="DOE Joint Genome Institute"/>
            <person name="Kuo A."/>
            <person name="Ruytinx J."/>
            <person name="Rineau F."/>
            <person name="Colpaert J."/>
            <person name="Kohler A."/>
            <person name="Nagy L.G."/>
            <person name="Floudas D."/>
            <person name="Copeland A."/>
            <person name="Barry K.W."/>
            <person name="Cichocki N."/>
            <person name="Veneault-Fourrey C."/>
            <person name="LaButti K."/>
            <person name="Lindquist E.A."/>
            <person name="Lipzen A."/>
            <person name="Lundell T."/>
            <person name="Morin E."/>
            <person name="Murat C."/>
            <person name="Sun H."/>
            <person name="Tunlid A."/>
            <person name="Henrissat B."/>
            <person name="Grigoriev I.V."/>
            <person name="Hibbett D.S."/>
            <person name="Martin F."/>
            <person name="Nordberg H.P."/>
            <person name="Cantor M.N."/>
            <person name="Hua S.X."/>
        </authorList>
    </citation>
    <scope>NUCLEOTIDE SEQUENCE [LARGE SCALE GENOMIC DNA]</scope>
    <source>
        <strain evidence="2 3">UH-Slu-Lm8-n1</strain>
    </source>
</reference>
<dbReference type="InParanoid" id="A0A0D0B3X1"/>
<dbReference type="STRING" id="930992.A0A0D0B3X1"/>
<keyword evidence="3" id="KW-1185">Reference proteome</keyword>
<sequence length="131" mass="15433">MASVDLETAIKQEEEYLRKVHPTVDDVPGCMTLFDEFLQCHVLGTQIKSLYRYGQMSECGVKKEDFKFCMSLKFMHPEQKRDAWIRRRAEWWAHRRLGKSSENVWDMRKSPLPDWPPALSDNVPENVETIS</sequence>
<name>A0A0D0B3X1_9AGAM</name>
<feature type="region of interest" description="Disordered" evidence="1">
    <location>
        <begin position="111"/>
        <end position="131"/>
    </location>
</feature>
<accession>A0A0D0B3X1</accession>
<dbReference type="InterPro" id="IPR021475">
    <property type="entry name" value="Pants/Emi1-like"/>
</dbReference>
<dbReference type="PANTHER" id="PTHR28052">
    <property type="entry name" value="UPF0545 PROTEIN C22ORF39"/>
    <property type="match status" value="1"/>
</dbReference>
<dbReference type="AlphaFoldDB" id="A0A0D0B3X1"/>
<dbReference type="Pfam" id="PF11326">
    <property type="entry name" value="PANTS-like"/>
    <property type="match status" value="1"/>
</dbReference>
<dbReference type="Proteomes" id="UP000054485">
    <property type="component" value="Unassembled WGS sequence"/>
</dbReference>
<evidence type="ECO:0000313" key="2">
    <source>
        <dbReference type="EMBL" id="KIK44634.1"/>
    </source>
</evidence>
<dbReference type="EMBL" id="KN835187">
    <property type="protein sequence ID" value="KIK44634.1"/>
    <property type="molecule type" value="Genomic_DNA"/>
</dbReference>
<reference evidence="3" key="2">
    <citation type="submission" date="2015-01" db="EMBL/GenBank/DDBJ databases">
        <title>Evolutionary Origins and Diversification of the Mycorrhizal Mutualists.</title>
        <authorList>
            <consortium name="DOE Joint Genome Institute"/>
            <consortium name="Mycorrhizal Genomics Consortium"/>
            <person name="Kohler A."/>
            <person name="Kuo A."/>
            <person name="Nagy L.G."/>
            <person name="Floudas D."/>
            <person name="Copeland A."/>
            <person name="Barry K.W."/>
            <person name="Cichocki N."/>
            <person name="Veneault-Fourrey C."/>
            <person name="LaButti K."/>
            <person name="Lindquist E.A."/>
            <person name="Lipzen A."/>
            <person name="Lundell T."/>
            <person name="Morin E."/>
            <person name="Murat C."/>
            <person name="Riley R."/>
            <person name="Ohm R."/>
            <person name="Sun H."/>
            <person name="Tunlid A."/>
            <person name="Henrissat B."/>
            <person name="Grigoriev I.V."/>
            <person name="Hibbett D.S."/>
            <person name="Martin F."/>
        </authorList>
    </citation>
    <scope>NUCLEOTIDE SEQUENCE [LARGE SCALE GENOMIC DNA]</scope>
    <source>
        <strain evidence="3">UH-Slu-Lm8-n1</strain>
    </source>
</reference>
<gene>
    <name evidence="2" type="ORF">CY34DRAFT_802510</name>
</gene>
<dbReference type="HOGENOM" id="CLU_131110_1_0_1"/>
<evidence type="ECO:0008006" key="4">
    <source>
        <dbReference type="Google" id="ProtNLM"/>
    </source>
</evidence>
<proteinExistence type="predicted"/>
<dbReference type="OrthoDB" id="2017405at2759"/>
<protein>
    <recommendedName>
        <fullName evidence="4">Early meiotic induction protein 1</fullName>
    </recommendedName>
</protein>
<dbReference type="PANTHER" id="PTHR28052:SF1">
    <property type="entry name" value="UPF0545 PROTEIN C22ORF39"/>
    <property type="match status" value="1"/>
</dbReference>
<evidence type="ECO:0000313" key="3">
    <source>
        <dbReference type="Proteomes" id="UP000054485"/>
    </source>
</evidence>
<evidence type="ECO:0000256" key="1">
    <source>
        <dbReference type="SAM" id="MobiDB-lite"/>
    </source>
</evidence>
<organism evidence="2 3">
    <name type="scientific">Suillus luteus UH-Slu-Lm8-n1</name>
    <dbReference type="NCBI Taxonomy" id="930992"/>
    <lineage>
        <taxon>Eukaryota</taxon>
        <taxon>Fungi</taxon>
        <taxon>Dikarya</taxon>
        <taxon>Basidiomycota</taxon>
        <taxon>Agaricomycotina</taxon>
        <taxon>Agaricomycetes</taxon>
        <taxon>Agaricomycetidae</taxon>
        <taxon>Boletales</taxon>
        <taxon>Suillineae</taxon>
        <taxon>Suillaceae</taxon>
        <taxon>Suillus</taxon>
    </lineage>
</organism>